<sequence length="27" mass="2940">MNSLLSTESPDWGEEIEDESEIDGGAE</sequence>
<evidence type="ECO:0000313" key="2">
    <source>
        <dbReference type="EMBL" id="OJA19263.1"/>
    </source>
</evidence>
<evidence type="ECO:0000256" key="1">
    <source>
        <dbReference type="SAM" id="MobiDB-lite"/>
    </source>
</evidence>
<proteinExistence type="predicted"/>
<feature type="region of interest" description="Disordered" evidence="1">
    <location>
        <begin position="1"/>
        <end position="27"/>
    </location>
</feature>
<reference evidence="2" key="1">
    <citation type="submission" date="2016-03" db="EMBL/GenBank/DDBJ databases">
        <title>Comparative genomics of the ectomycorrhizal sister species Rhizopogon vinicolor and Rhizopogon vesiculosus (Basidiomycota: Boletales) reveals a divergence of the mating type B locus.</title>
        <authorList>
            <person name="Mujic A.B."/>
            <person name="Kuo A."/>
            <person name="Tritt A."/>
            <person name="Lipzen A."/>
            <person name="Chen C."/>
            <person name="Johnson J."/>
            <person name="Sharma A."/>
            <person name="Barry K."/>
            <person name="Grigoriev I.V."/>
            <person name="Spatafora J.W."/>
        </authorList>
    </citation>
    <scope>NUCLEOTIDE SEQUENCE [LARGE SCALE GENOMIC DNA]</scope>
    <source>
        <strain evidence="2">AM-OR11-056</strain>
    </source>
</reference>
<dbReference type="Proteomes" id="UP000183567">
    <property type="component" value="Unassembled WGS sequence"/>
</dbReference>
<comment type="caution">
    <text evidence="2">The sequence shown here is derived from an EMBL/GenBank/DDBJ whole genome shotgun (WGS) entry which is preliminary data.</text>
</comment>
<evidence type="ECO:0000313" key="3">
    <source>
        <dbReference type="Proteomes" id="UP000183567"/>
    </source>
</evidence>
<accession>A0A1J8QF30</accession>
<feature type="compositionally biased region" description="Acidic residues" evidence="1">
    <location>
        <begin position="11"/>
        <end position="27"/>
    </location>
</feature>
<dbReference type="AlphaFoldDB" id="A0A1J8QF30"/>
<organism evidence="2 3">
    <name type="scientific">Rhizopogon vesiculosus</name>
    <dbReference type="NCBI Taxonomy" id="180088"/>
    <lineage>
        <taxon>Eukaryota</taxon>
        <taxon>Fungi</taxon>
        <taxon>Dikarya</taxon>
        <taxon>Basidiomycota</taxon>
        <taxon>Agaricomycotina</taxon>
        <taxon>Agaricomycetes</taxon>
        <taxon>Agaricomycetidae</taxon>
        <taxon>Boletales</taxon>
        <taxon>Suillineae</taxon>
        <taxon>Rhizopogonaceae</taxon>
        <taxon>Rhizopogon</taxon>
    </lineage>
</organism>
<keyword evidence="3" id="KW-1185">Reference proteome</keyword>
<name>A0A1J8QF30_9AGAM</name>
<protein>
    <submittedName>
        <fullName evidence="2">Uncharacterized protein</fullName>
    </submittedName>
</protein>
<gene>
    <name evidence="2" type="ORF">AZE42_07094</name>
</gene>
<dbReference type="EMBL" id="LVVM01001112">
    <property type="protein sequence ID" value="OJA19263.1"/>
    <property type="molecule type" value="Genomic_DNA"/>
</dbReference>